<dbReference type="OrthoDB" id="10038993at2759"/>
<evidence type="ECO:0000256" key="9">
    <source>
        <dbReference type="SAM" id="Coils"/>
    </source>
</evidence>
<dbReference type="SUPFAM" id="SSF69989">
    <property type="entry name" value="C-terminal domain of PLC-beta"/>
    <property type="match status" value="1"/>
</dbReference>
<reference evidence="11 12" key="1">
    <citation type="journal article" date="2018" name="Nat. Ecol. Evol.">
        <title>Shark genomes provide insights into elasmobranch evolution and the origin of vertebrates.</title>
        <authorList>
            <person name="Hara Y"/>
            <person name="Yamaguchi K"/>
            <person name="Onimaru K"/>
            <person name="Kadota M"/>
            <person name="Koyanagi M"/>
            <person name="Keeley SD"/>
            <person name="Tatsumi K"/>
            <person name="Tanaka K"/>
            <person name="Motone F"/>
            <person name="Kageyama Y"/>
            <person name="Nozu R"/>
            <person name="Adachi N"/>
            <person name="Nishimura O"/>
            <person name="Nakagawa R"/>
            <person name="Tanegashima C"/>
            <person name="Kiyatake I"/>
            <person name="Matsumoto R"/>
            <person name="Murakumo K"/>
            <person name="Nishida K"/>
            <person name="Terakita A"/>
            <person name="Kuratani S"/>
            <person name="Sato K"/>
            <person name="Hyodo S Kuraku.S."/>
        </authorList>
    </citation>
    <scope>NUCLEOTIDE SEQUENCE [LARGE SCALE GENOMIC DNA]</scope>
</reference>
<dbReference type="GO" id="GO:0005634">
    <property type="term" value="C:nucleus"/>
    <property type="evidence" value="ECO:0007669"/>
    <property type="project" value="TreeGrafter"/>
</dbReference>
<dbReference type="AlphaFoldDB" id="A0A401RUW8"/>
<protein>
    <recommendedName>
        <fullName evidence="13">Coiled-coil domain containing 69</fullName>
    </recommendedName>
</protein>
<dbReference type="OMA" id="VETSWKP"/>
<evidence type="ECO:0000256" key="6">
    <source>
        <dbReference type="ARBA" id="ARBA00023212"/>
    </source>
</evidence>
<comment type="similarity">
    <text evidence="8">Belongs to the CCDC69 family.</text>
</comment>
<dbReference type="GO" id="GO:0005737">
    <property type="term" value="C:cytoplasm"/>
    <property type="evidence" value="ECO:0007669"/>
    <property type="project" value="TreeGrafter"/>
</dbReference>
<feature type="coiled-coil region" evidence="9">
    <location>
        <begin position="163"/>
        <end position="190"/>
    </location>
</feature>
<sequence>MGSSSSKLCCCKSSKKKESPSKEHQEFPQELAALHGDGDLLGNISEQLQKSEAALHRRHVEELQEIREEHKTELTRLKEDLCSIHSAEKKQLQQIHAEDVERLKQELQKKEAAQSESRIEELKASHSEYVKILREECEAAIAGLVKLHKQEQKSLTESFTKTMTCLQERIEDLTAQVNTFQKKTKKIEDAILRRDLSKDSQDSHPPNLFWEQELESLRFVVEMKNERIHQLDKEVLQMKNLIEINNILEEKVKILQQENEDLKVRLSNQQEFARQLSKEHEDLQQTLEKEAMAKERLCQEKDELVWKLQNGNVLPTVETSWKPLHSESLDLSLR</sequence>
<evidence type="ECO:0000256" key="10">
    <source>
        <dbReference type="SAM" id="MobiDB-lite"/>
    </source>
</evidence>
<accession>A0A401RUW8</accession>
<evidence type="ECO:0000256" key="1">
    <source>
        <dbReference type="ARBA" id="ARBA00004186"/>
    </source>
</evidence>
<proteinExistence type="inferred from homology"/>
<evidence type="ECO:0000256" key="2">
    <source>
        <dbReference type="ARBA" id="ARBA00004214"/>
    </source>
</evidence>
<evidence type="ECO:0000313" key="11">
    <source>
        <dbReference type="EMBL" id="GCC21938.1"/>
    </source>
</evidence>
<dbReference type="STRING" id="137246.A0A401RUW8"/>
<evidence type="ECO:0000256" key="5">
    <source>
        <dbReference type="ARBA" id="ARBA00023054"/>
    </source>
</evidence>
<dbReference type="EMBL" id="BEZZ01000004">
    <property type="protein sequence ID" value="GCC21938.1"/>
    <property type="molecule type" value="Genomic_DNA"/>
</dbReference>
<keyword evidence="6" id="KW-0206">Cytoskeleton</keyword>
<dbReference type="GO" id="GO:0005819">
    <property type="term" value="C:spindle"/>
    <property type="evidence" value="ECO:0007669"/>
    <property type="project" value="UniProtKB-SubCell"/>
</dbReference>
<feature type="region of interest" description="Disordered" evidence="10">
    <location>
        <begin position="1"/>
        <end position="27"/>
    </location>
</feature>
<evidence type="ECO:0000256" key="4">
    <source>
        <dbReference type="ARBA" id="ARBA00022707"/>
    </source>
</evidence>
<evidence type="ECO:0000313" key="12">
    <source>
        <dbReference type="Proteomes" id="UP000287033"/>
    </source>
</evidence>
<dbReference type="GO" id="GO:0030496">
    <property type="term" value="C:midbody"/>
    <property type="evidence" value="ECO:0007669"/>
    <property type="project" value="UniProtKB-SubCell"/>
</dbReference>
<keyword evidence="3" id="KW-0963">Cytoplasm</keyword>
<dbReference type="PANTHER" id="PTHR24200:SF6">
    <property type="entry name" value="COILED-COIL DOMAIN-CONTAINING PROTEIN 69"/>
    <property type="match status" value="1"/>
</dbReference>
<comment type="caution">
    <text evidence="11">The sequence shown here is derived from an EMBL/GenBank/DDBJ whole genome shotgun (WGS) entry which is preliminary data.</text>
</comment>
<keyword evidence="4" id="KW-0519">Myristate</keyword>
<keyword evidence="7" id="KW-0449">Lipoprotein</keyword>
<feature type="coiled-coil region" evidence="9">
    <location>
        <begin position="231"/>
        <end position="300"/>
    </location>
</feature>
<comment type="subcellular location">
    <subcellularLocation>
        <location evidence="1">Cytoplasm</location>
        <location evidence="1">Cytoskeleton</location>
        <location evidence="1">Spindle</location>
    </subcellularLocation>
    <subcellularLocation>
        <location evidence="2">Midbody</location>
    </subcellularLocation>
</comment>
<dbReference type="InterPro" id="IPR051293">
    <property type="entry name" value="MTUS1/CCDC69"/>
</dbReference>
<dbReference type="PANTHER" id="PTHR24200">
    <property type="entry name" value="TOUCAN, ISOFORM A"/>
    <property type="match status" value="1"/>
</dbReference>
<evidence type="ECO:0000256" key="3">
    <source>
        <dbReference type="ARBA" id="ARBA00022490"/>
    </source>
</evidence>
<gene>
    <name evidence="11" type="ORF">chiPu_0000321</name>
</gene>
<evidence type="ECO:0000256" key="8">
    <source>
        <dbReference type="ARBA" id="ARBA00038407"/>
    </source>
</evidence>
<evidence type="ECO:0000256" key="7">
    <source>
        <dbReference type="ARBA" id="ARBA00023288"/>
    </source>
</evidence>
<feature type="compositionally biased region" description="Basic and acidic residues" evidence="10">
    <location>
        <begin position="16"/>
        <end position="27"/>
    </location>
</feature>
<dbReference type="Proteomes" id="UP000287033">
    <property type="component" value="Unassembled WGS sequence"/>
</dbReference>
<name>A0A401RUW8_CHIPU</name>
<keyword evidence="5 9" id="KW-0175">Coiled coil</keyword>
<evidence type="ECO:0008006" key="13">
    <source>
        <dbReference type="Google" id="ProtNLM"/>
    </source>
</evidence>
<organism evidence="11 12">
    <name type="scientific">Chiloscyllium punctatum</name>
    <name type="common">Brownbanded bambooshark</name>
    <name type="synonym">Hemiscyllium punctatum</name>
    <dbReference type="NCBI Taxonomy" id="137246"/>
    <lineage>
        <taxon>Eukaryota</taxon>
        <taxon>Metazoa</taxon>
        <taxon>Chordata</taxon>
        <taxon>Craniata</taxon>
        <taxon>Vertebrata</taxon>
        <taxon>Chondrichthyes</taxon>
        <taxon>Elasmobranchii</taxon>
        <taxon>Galeomorphii</taxon>
        <taxon>Galeoidea</taxon>
        <taxon>Orectolobiformes</taxon>
        <taxon>Hemiscylliidae</taxon>
        <taxon>Chiloscyllium</taxon>
    </lineage>
</organism>
<keyword evidence="12" id="KW-1185">Reference proteome</keyword>
<dbReference type="GO" id="GO:0008017">
    <property type="term" value="F:microtubule binding"/>
    <property type="evidence" value="ECO:0007669"/>
    <property type="project" value="TreeGrafter"/>
</dbReference>
<feature type="coiled-coil region" evidence="9">
    <location>
        <begin position="53"/>
        <end position="125"/>
    </location>
</feature>